<dbReference type="FunFam" id="3.40.50.720:FF:000084">
    <property type="entry name" value="Short-chain dehydrogenase reductase"/>
    <property type="match status" value="1"/>
</dbReference>
<dbReference type="CDD" id="cd05233">
    <property type="entry name" value="SDR_c"/>
    <property type="match status" value="1"/>
</dbReference>
<organism evidence="3 4">
    <name type="scientific">Gordonia humi</name>
    <dbReference type="NCBI Taxonomy" id="686429"/>
    <lineage>
        <taxon>Bacteria</taxon>
        <taxon>Bacillati</taxon>
        <taxon>Actinomycetota</taxon>
        <taxon>Actinomycetes</taxon>
        <taxon>Mycobacteriales</taxon>
        <taxon>Gordoniaceae</taxon>
        <taxon>Gordonia</taxon>
    </lineage>
</organism>
<proteinExistence type="inferred from homology"/>
<dbReference type="AlphaFoldDB" id="A0A840F6U3"/>
<protein>
    <submittedName>
        <fullName evidence="3">NAD(P)-dependent dehydrogenase (Short-subunit alcohol dehydrogenase family)</fullName>
    </submittedName>
</protein>
<dbReference type="EMBL" id="JACIFP010000003">
    <property type="protein sequence ID" value="MBB4138128.1"/>
    <property type="molecule type" value="Genomic_DNA"/>
</dbReference>
<dbReference type="Pfam" id="PF13561">
    <property type="entry name" value="adh_short_C2"/>
    <property type="match status" value="1"/>
</dbReference>
<dbReference type="GO" id="GO:0016491">
    <property type="term" value="F:oxidoreductase activity"/>
    <property type="evidence" value="ECO:0007669"/>
    <property type="project" value="UniProtKB-KW"/>
</dbReference>
<reference evidence="3 4" key="1">
    <citation type="submission" date="2020-08" db="EMBL/GenBank/DDBJ databases">
        <title>Sequencing the genomes of 1000 actinobacteria strains.</title>
        <authorList>
            <person name="Klenk H.-P."/>
        </authorList>
    </citation>
    <scope>NUCLEOTIDE SEQUENCE [LARGE SCALE GENOMIC DNA]</scope>
    <source>
        <strain evidence="3 4">DSM 45298</strain>
    </source>
</reference>
<keyword evidence="2" id="KW-0560">Oxidoreductase</keyword>
<evidence type="ECO:0000256" key="1">
    <source>
        <dbReference type="ARBA" id="ARBA00006484"/>
    </source>
</evidence>
<dbReference type="PROSITE" id="PS00061">
    <property type="entry name" value="ADH_SHORT"/>
    <property type="match status" value="1"/>
</dbReference>
<evidence type="ECO:0000256" key="2">
    <source>
        <dbReference type="ARBA" id="ARBA00023002"/>
    </source>
</evidence>
<dbReference type="InterPro" id="IPR002347">
    <property type="entry name" value="SDR_fam"/>
</dbReference>
<dbReference type="RefSeq" id="WP_183373370.1">
    <property type="nucleotide sequence ID" value="NZ_BAABHL010000176.1"/>
</dbReference>
<evidence type="ECO:0000313" key="4">
    <source>
        <dbReference type="Proteomes" id="UP000551501"/>
    </source>
</evidence>
<evidence type="ECO:0000313" key="3">
    <source>
        <dbReference type="EMBL" id="MBB4138128.1"/>
    </source>
</evidence>
<dbReference type="PANTHER" id="PTHR24321:SF8">
    <property type="entry name" value="ESTRADIOL 17-BETA-DEHYDROGENASE 8-RELATED"/>
    <property type="match status" value="1"/>
</dbReference>
<dbReference type="Gene3D" id="3.40.50.720">
    <property type="entry name" value="NAD(P)-binding Rossmann-like Domain"/>
    <property type="match status" value="1"/>
</dbReference>
<dbReference type="InterPro" id="IPR036291">
    <property type="entry name" value="NAD(P)-bd_dom_sf"/>
</dbReference>
<dbReference type="InterPro" id="IPR020904">
    <property type="entry name" value="Sc_DH/Rdtase_CS"/>
</dbReference>
<sequence length="271" mass="27422">MTEMQRNSSTSDDHTGRCYLITGAGSGIGRAVALRVAAAGAGVALADKDFRGASAVASDIVAAGGTAVALKVDISDEAQVQQMILDAVAEFGALHGAFNNAGIAAAGDYAFGTPLTDIEATDFRAMIEVNTTGLFLCLKHELRVMRQAGTSIVNTASAAGLIGMPQGAPYVASKHAAVGLTKAAALEAAPRDVRVNSICPGYTETPMLLANATTTGRQRRVDSTPLGRLGQPEEIAEIAAWLLSPASSFMTGSNIAIDGGLTAGGSTIGAG</sequence>
<gene>
    <name evidence="3" type="ORF">BKA16_004753</name>
</gene>
<dbReference type="SUPFAM" id="SSF51735">
    <property type="entry name" value="NAD(P)-binding Rossmann-fold domains"/>
    <property type="match status" value="1"/>
</dbReference>
<dbReference type="Proteomes" id="UP000551501">
    <property type="component" value="Unassembled WGS sequence"/>
</dbReference>
<dbReference type="PANTHER" id="PTHR24321">
    <property type="entry name" value="DEHYDROGENASES, SHORT CHAIN"/>
    <property type="match status" value="1"/>
</dbReference>
<comment type="similarity">
    <text evidence="1">Belongs to the short-chain dehydrogenases/reductases (SDR) family.</text>
</comment>
<dbReference type="PRINTS" id="PR00080">
    <property type="entry name" value="SDRFAMILY"/>
</dbReference>
<dbReference type="PRINTS" id="PR00081">
    <property type="entry name" value="GDHRDH"/>
</dbReference>
<keyword evidence="4" id="KW-1185">Reference proteome</keyword>
<name>A0A840F6U3_9ACTN</name>
<accession>A0A840F6U3</accession>
<comment type="caution">
    <text evidence="3">The sequence shown here is derived from an EMBL/GenBank/DDBJ whole genome shotgun (WGS) entry which is preliminary data.</text>
</comment>